<sequence length="992" mass="114758">MEDDEQEQRRRKVEAGRAKLAHFRQRKTKGDYTHSKKKTAKRKGPAVDAPVQEESPVATEDSGFLGGGSVCKTTSCSDTPGGAAAAQLENPDGASTEDLEQLWQKPDGDGLEQPGLLTKECGQECTPEIAELTSQHEDKLGRERWAMVGLPAEMQQLQTQPVPPLELEALRLSLSNMHTAQLELTQANLQREKETALTELRDMLNGRHAQELALLQSRQRLELELIREQHAQEQEEVALRCSREIAELKEKLQSEMERNENIIENLKQDCEAERESCLESLRKELSAKHQSELESLQSQFKKELAEQKAELEKIFQAKNQAELSLQTLQAQHDAAVRRLQEDLQSERCRHTEDLDLRVREKEREKQLELENLQASYEELKAQSQEEVRRLWSQLESMKTDRQELSDLREQLRARASHVEELEHLQRDFEQRQQREKTEHESELEQLRLYFEEKLRDAEKNYQEDLTLLQQRLQEVREDSVLESAEMSSSSTALEETSEKERRDHLDQLSFQLEQDEEDLCLHTHLEESPQCQVAVQEEADLARTQVLAQHVGLLEEPGPELARLHLRHAQDPAVELETEVTTTVFGLETEHKVKLSLFEMELQEEINFLKIENQNLHEKLQQEIRLKEDLEKVKHNLIEDHQEELRKAKDQIQLMKQELKEKEAEWKGASEALRRGAEEKLTCMLLDLREQAELEKQSIINKFELREIEMKQLQDQQAAQILDLEGSLMEQQGRLQQLELGLTGDESLHCGQVPSSGLAPGDQDQERAALHLKEDCDLQLMLAQNRFLEQRKEITEKFTTEQDALLREAQEKHAAELQLLQERHQQHILSLTVELEAKHQAKVEELKAVFQREQWDLSEARVAELQAKHAAEVSALETRHLSHLDSVESCYLSEIQTLRDEHRRALELLQGDLEEQLQKKDSSHQIILTQELEKLQRKHDEELESAKGSQRTELSTQHTEHSRALATELREAHQVRTGHWPCLRTGLCPLPA</sequence>
<evidence type="ECO:0000256" key="2">
    <source>
        <dbReference type="ARBA" id="ARBA00022490"/>
    </source>
</evidence>
<proteinExistence type="predicted"/>
<feature type="region of interest" description="Disordered" evidence="6">
    <location>
        <begin position="479"/>
        <end position="503"/>
    </location>
</feature>
<dbReference type="Proteomes" id="UP000664940">
    <property type="component" value="Unassembled WGS sequence"/>
</dbReference>
<reference evidence="7 8" key="1">
    <citation type="journal article" date="2020" name="Nature">
        <title>Six reference-quality genomes reveal evolution of bat adaptations.</title>
        <authorList>
            <person name="Jebb D."/>
            <person name="Huang Z."/>
            <person name="Pippel M."/>
            <person name="Hughes G.M."/>
            <person name="Lavrichenko K."/>
            <person name="Devanna P."/>
            <person name="Winkler S."/>
            <person name="Jermiin L.S."/>
            <person name="Skirmuntt E.C."/>
            <person name="Katzourakis A."/>
            <person name="Burkitt-Gray L."/>
            <person name="Ray D.A."/>
            <person name="Sullivan K.A.M."/>
            <person name="Roscito J.G."/>
            <person name="Kirilenko B.M."/>
            <person name="Davalos L.M."/>
            <person name="Corthals A.P."/>
            <person name="Power M.L."/>
            <person name="Jones G."/>
            <person name="Ransome R.D."/>
            <person name="Dechmann D.K.N."/>
            <person name="Locatelli A.G."/>
            <person name="Puechmaille S.J."/>
            <person name="Fedrigo O."/>
            <person name="Jarvis E.D."/>
            <person name="Hiller M."/>
            <person name="Vernes S.C."/>
            <person name="Myers E.W."/>
            <person name="Teeling E.C."/>
        </authorList>
    </citation>
    <scope>NUCLEOTIDE SEQUENCE [LARGE SCALE GENOMIC DNA]</scope>
    <source>
        <strain evidence="7">Bat1K_MPI-CBG_1</strain>
    </source>
</reference>
<dbReference type="PANTHER" id="PTHR44981">
    <property type="entry name" value="PERICENTRIN-LIKE PROTEIN, ISOFORM F"/>
    <property type="match status" value="1"/>
</dbReference>
<feature type="coiled-coil region" evidence="5">
    <location>
        <begin position="362"/>
        <end position="478"/>
    </location>
</feature>
<feature type="compositionally biased region" description="Low complexity" evidence="6">
    <location>
        <begin position="481"/>
        <end position="494"/>
    </location>
</feature>
<dbReference type="GO" id="GO:0007165">
    <property type="term" value="P:signal transduction"/>
    <property type="evidence" value="ECO:0007669"/>
    <property type="project" value="InterPro"/>
</dbReference>
<dbReference type="PANTHER" id="PTHR44981:SF3">
    <property type="entry name" value="PERICENTRIN"/>
    <property type="match status" value="1"/>
</dbReference>
<name>A0A834EL35_9CHIR</name>
<feature type="compositionally biased region" description="Basic residues" evidence="6">
    <location>
        <begin position="35"/>
        <end position="44"/>
    </location>
</feature>
<evidence type="ECO:0000256" key="4">
    <source>
        <dbReference type="ARBA" id="ARBA00023212"/>
    </source>
</evidence>
<accession>A0A834EL35</accession>
<evidence type="ECO:0000256" key="3">
    <source>
        <dbReference type="ARBA" id="ARBA00023054"/>
    </source>
</evidence>
<feature type="coiled-coil region" evidence="5">
    <location>
        <begin position="599"/>
        <end position="672"/>
    </location>
</feature>
<dbReference type="InterPro" id="IPR028745">
    <property type="entry name" value="AKAP9/Pericentrin"/>
</dbReference>
<comment type="subcellular location">
    <subcellularLocation>
        <location evidence="1">Cytoplasm</location>
        <location evidence="1">Cytoskeleton</location>
        <location evidence="1">Microtubule organizing center</location>
        <location evidence="1">Centrosome</location>
    </subcellularLocation>
</comment>
<organism evidence="7 8">
    <name type="scientific">Phyllostomus discolor</name>
    <name type="common">pale spear-nosed bat</name>
    <dbReference type="NCBI Taxonomy" id="89673"/>
    <lineage>
        <taxon>Eukaryota</taxon>
        <taxon>Metazoa</taxon>
        <taxon>Chordata</taxon>
        <taxon>Craniata</taxon>
        <taxon>Vertebrata</taxon>
        <taxon>Euteleostomi</taxon>
        <taxon>Mammalia</taxon>
        <taxon>Eutheria</taxon>
        <taxon>Laurasiatheria</taxon>
        <taxon>Chiroptera</taxon>
        <taxon>Yangochiroptera</taxon>
        <taxon>Phyllostomidae</taxon>
        <taxon>Phyllostominae</taxon>
        <taxon>Phyllostomus</taxon>
    </lineage>
</organism>
<evidence type="ECO:0000256" key="1">
    <source>
        <dbReference type="ARBA" id="ARBA00004300"/>
    </source>
</evidence>
<dbReference type="EMBL" id="JABVXQ010000003">
    <property type="protein sequence ID" value="KAF6120861.1"/>
    <property type="molecule type" value="Genomic_DNA"/>
</dbReference>
<feature type="coiled-coil region" evidence="5">
    <location>
        <begin position="231"/>
        <end position="338"/>
    </location>
</feature>
<evidence type="ECO:0000256" key="5">
    <source>
        <dbReference type="SAM" id="Coils"/>
    </source>
</evidence>
<dbReference type="GO" id="GO:0060090">
    <property type="term" value="F:molecular adaptor activity"/>
    <property type="evidence" value="ECO:0007669"/>
    <property type="project" value="InterPro"/>
</dbReference>
<feature type="region of interest" description="Disordered" evidence="6">
    <location>
        <begin position="1"/>
        <end position="98"/>
    </location>
</feature>
<protein>
    <submittedName>
        <fullName evidence="7">Pericentrin</fullName>
    </submittedName>
</protein>
<dbReference type="AlphaFoldDB" id="A0A834EL35"/>
<keyword evidence="4" id="KW-0206">Cytoskeleton</keyword>
<comment type="caution">
    <text evidence="7">The sequence shown here is derived from an EMBL/GenBank/DDBJ whole genome shotgun (WGS) entry which is preliminary data.</text>
</comment>
<keyword evidence="3 5" id="KW-0175">Coiled coil</keyword>
<keyword evidence="2" id="KW-0963">Cytoplasm</keyword>
<evidence type="ECO:0000256" key="6">
    <source>
        <dbReference type="SAM" id="MobiDB-lite"/>
    </source>
</evidence>
<feature type="region of interest" description="Disordered" evidence="6">
    <location>
        <begin position="938"/>
        <end position="960"/>
    </location>
</feature>
<dbReference type="GO" id="GO:0005813">
    <property type="term" value="C:centrosome"/>
    <property type="evidence" value="ECO:0007669"/>
    <property type="project" value="UniProtKB-SubCell"/>
</dbReference>
<evidence type="ECO:0000313" key="7">
    <source>
        <dbReference type="EMBL" id="KAF6120861.1"/>
    </source>
</evidence>
<feature type="compositionally biased region" description="Polar residues" evidence="6">
    <location>
        <begin position="947"/>
        <end position="957"/>
    </location>
</feature>
<gene>
    <name evidence="7" type="ORF">HJG60_014667</name>
</gene>
<evidence type="ECO:0000313" key="8">
    <source>
        <dbReference type="Proteomes" id="UP000664940"/>
    </source>
</evidence>